<dbReference type="PANTHER" id="PTHR37318">
    <property type="entry name" value="BSL7504 PROTEIN"/>
    <property type="match status" value="1"/>
</dbReference>
<dbReference type="PANTHER" id="PTHR37318:SF1">
    <property type="entry name" value="BSL7504 PROTEIN"/>
    <property type="match status" value="1"/>
</dbReference>
<accession>A0A4P7GHK2</accession>
<evidence type="ECO:0000259" key="1">
    <source>
        <dbReference type="Pfam" id="PF13601"/>
    </source>
</evidence>
<organism evidence="2 3">
    <name type="scientific">Nocardioides euryhalodurans</name>
    <dbReference type="NCBI Taxonomy" id="2518370"/>
    <lineage>
        <taxon>Bacteria</taxon>
        <taxon>Bacillati</taxon>
        <taxon>Actinomycetota</taxon>
        <taxon>Actinomycetes</taxon>
        <taxon>Propionibacteriales</taxon>
        <taxon>Nocardioidaceae</taxon>
        <taxon>Nocardioides</taxon>
    </lineage>
</organism>
<dbReference type="InterPro" id="IPR036390">
    <property type="entry name" value="WH_DNA-bd_sf"/>
</dbReference>
<dbReference type="AlphaFoldDB" id="A0A4P7GHK2"/>
<dbReference type="Proteomes" id="UP000294894">
    <property type="component" value="Chromosome"/>
</dbReference>
<dbReference type="SUPFAM" id="SSF46785">
    <property type="entry name" value="Winged helix' DNA-binding domain"/>
    <property type="match status" value="1"/>
</dbReference>
<sequence>MADLHDRRCLDRGARCVRAPHAAGGLRGRAVTQAKFDAVIHEPTRLQICGILAAVTEAEFSTLRDTIGIADSVTSKHLKTLEGAGYVRMTKRGFSGRPRTWARLTTAGRTAFAGHLAELRRLASITTPED</sequence>
<dbReference type="EMBL" id="CP038267">
    <property type="protein sequence ID" value="QBR91368.1"/>
    <property type="molecule type" value="Genomic_DNA"/>
</dbReference>
<keyword evidence="3" id="KW-1185">Reference proteome</keyword>
<dbReference type="KEGG" id="noy:EXE57_03100"/>
<dbReference type="OrthoDB" id="4952043at2"/>
<dbReference type="Gene3D" id="1.10.10.10">
    <property type="entry name" value="Winged helix-like DNA-binding domain superfamily/Winged helix DNA-binding domain"/>
    <property type="match status" value="1"/>
</dbReference>
<dbReference type="Pfam" id="PF13601">
    <property type="entry name" value="HTH_34"/>
    <property type="match status" value="1"/>
</dbReference>
<gene>
    <name evidence="2" type="ORF">EXE57_03100</name>
</gene>
<evidence type="ECO:0000313" key="2">
    <source>
        <dbReference type="EMBL" id="QBR91368.1"/>
    </source>
</evidence>
<feature type="domain" description="Winged helix DNA-binding" evidence="1">
    <location>
        <begin position="45"/>
        <end position="122"/>
    </location>
</feature>
<protein>
    <submittedName>
        <fullName evidence="2">ArsR family transcriptional regulator</fullName>
    </submittedName>
</protein>
<reference evidence="2 3" key="1">
    <citation type="submission" date="2019-03" db="EMBL/GenBank/DDBJ databases">
        <title>Three New Species of Nocardioides, Nocardioides euryhalodurans sp. nov., Nocardioides seonyuensis sp. nov. and Nocardioides eburneoflavus sp. nov., Iolated from Soil.</title>
        <authorList>
            <person name="Roh S.G."/>
            <person name="Lee C."/>
            <person name="Kim M.-K."/>
            <person name="Kim S.B."/>
        </authorList>
    </citation>
    <scope>NUCLEOTIDE SEQUENCE [LARGE SCALE GENOMIC DNA]</scope>
    <source>
        <strain evidence="2 3">MMS17-SY117</strain>
    </source>
</reference>
<proteinExistence type="predicted"/>
<name>A0A4P7GHK2_9ACTN</name>
<dbReference type="InterPro" id="IPR036388">
    <property type="entry name" value="WH-like_DNA-bd_sf"/>
</dbReference>
<evidence type="ECO:0000313" key="3">
    <source>
        <dbReference type="Proteomes" id="UP000294894"/>
    </source>
</evidence>
<dbReference type="InterPro" id="IPR027395">
    <property type="entry name" value="WH_DNA-bd_dom"/>
</dbReference>